<dbReference type="PANTHER" id="PTHR13096">
    <property type="entry name" value="MINA53 MYC INDUCED NUCLEAR ANTIGEN"/>
    <property type="match status" value="1"/>
</dbReference>
<dbReference type="SUPFAM" id="SSF51197">
    <property type="entry name" value="Clavaminate synthase-like"/>
    <property type="match status" value="1"/>
</dbReference>
<dbReference type="PROSITE" id="PS51184">
    <property type="entry name" value="JMJC"/>
    <property type="match status" value="1"/>
</dbReference>
<name>A0A7R7HXW3_9ACTN</name>
<keyword evidence="2" id="KW-0479">Metal-binding</keyword>
<dbReference type="GO" id="GO:0046872">
    <property type="term" value="F:metal ion binding"/>
    <property type="evidence" value="ECO:0007669"/>
    <property type="project" value="UniProtKB-KW"/>
</dbReference>
<dbReference type="Pfam" id="PF08007">
    <property type="entry name" value="JmjC_2"/>
    <property type="match status" value="1"/>
</dbReference>
<protein>
    <recommendedName>
        <fullName evidence="5">JmjC domain-containing protein</fullName>
    </recommendedName>
</protein>
<dbReference type="KEGG" id="atl:Athai_39110"/>
<keyword evidence="7" id="KW-1185">Reference proteome</keyword>
<feature type="compositionally biased region" description="Pro residues" evidence="4">
    <location>
        <begin position="37"/>
        <end position="46"/>
    </location>
</feature>
<feature type="domain" description="JmjC" evidence="5">
    <location>
        <begin position="145"/>
        <end position="295"/>
    </location>
</feature>
<keyword evidence="3" id="KW-0408">Iron</keyword>
<gene>
    <name evidence="6" type="ORF">Athai_39110</name>
</gene>
<accession>A0A7R7HXW3</accession>
<feature type="region of interest" description="Disordered" evidence="4">
    <location>
        <begin position="1"/>
        <end position="50"/>
    </location>
</feature>
<dbReference type="AlphaFoldDB" id="A0A7R7HXW3"/>
<dbReference type="EMBL" id="AP023355">
    <property type="protein sequence ID" value="BCJ36408.1"/>
    <property type="molecule type" value="Genomic_DNA"/>
</dbReference>
<dbReference type="InterPro" id="IPR039994">
    <property type="entry name" value="NO66-like"/>
</dbReference>
<sequence length="449" mass="47453">MGPTPVPADPAASIGSVGRPTVDRPTGPAGPTDPASPTGPPGPTRPAGPLARLVGADVDGFARSYWSRRPLLVRGADPDAFRDLLDLDGVDELLSYRGLRTPFLRLARDGAVLDSASFTGPGGVGAEIADQVRDDRVAALFADGCTVVLQALHRNWPPIVEFGTALAAELGHPVQVNAYVTPPSAQGFAAHYDVHDVFVLQLAGGKHWRVHPPVHPDPLRDQPWTDHAAAVADRAEREPPELDTVLGPGDAMYLPRGWLHAATALGDVSAHLTVGVPVLTRFAVLEALVASLAAEPELRRSLPLGIDPTDPAQLAPQLAAVRAALARAVPQAADETVARRLRSRVWSGGRPEPVRPVAAARFAANLSPGDTVRRRAGLPHRLVERDDHVVLELADRRIRLPATTTAALRCLLAGGTAQVGELPELPVADQLVLVRRLLREGVLVPSTGP</sequence>
<proteinExistence type="predicted"/>
<evidence type="ECO:0000259" key="5">
    <source>
        <dbReference type="PROSITE" id="PS51184"/>
    </source>
</evidence>
<dbReference type="PANTHER" id="PTHR13096:SF9">
    <property type="entry name" value="BIFUNCTIONAL LYSINE-SPECIFIC DEMETHYLASE AND HISTIDYL-HYDROXYLASE"/>
    <property type="match status" value="1"/>
</dbReference>
<dbReference type="Gene3D" id="2.60.120.650">
    <property type="entry name" value="Cupin"/>
    <property type="match status" value="1"/>
</dbReference>
<evidence type="ECO:0000256" key="1">
    <source>
        <dbReference type="ARBA" id="ARBA00001954"/>
    </source>
</evidence>
<dbReference type="GO" id="GO:0032453">
    <property type="term" value="F:histone H3K4 demethylase activity"/>
    <property type="evidence" value="ECO:0007669"/>
    <property type="project" value="TreeGrafter"/>
</dbReference>
<dbReference type="Proteomes" id="UP000611640">
    <property type="component" value="Chromosome"/>
</dbReference>
<dbReference type="InterPro" id="IPR003347">
    <property type="entry name" value="JmjC_dom"/>
</dbReference>
<comment type="cofactor">
    <cofactor evidence="1">
        <name>Fe(2+)</name>
        <dbReference type="ChEBI" id="CHEBI:29033"/>
    </cofactor>
</comment>
<evidence type="ECO:0000313" key="6">
    <source>
        <dbReference type="EMBL" id="BCJ36408.1"/>
    </source>
</evidence>
<evidence type="ECO:0000313" key="7">
    <source>
        <dbReference type="Proteomes" id="UP000611640"/>
    </source>
</evidence>
<evidence type="ECO:0000256" key="3">
    <source>
        <dbReference type="ARBA" id="ARBA00023004"/>
    </source>
</evidence>
<evidence type="ECO:0000256" key="2">
    <source>
        <dbReference type="ARBA" id="ARBA00022723"/>
    </source>
</evidence>
<organism evidence="6 7">
    <name type="scientific">Actinocatenispora thailandica</name>
    <dbReference type="NCBI Taxonomy" id="227318"/>
    <lineage>
        <taxon>Bacteria</taxon>
        <taxon>Bacillati</taxon>
        <taxon>Actinomycetota</taxon>
        <taxon>Actinomycetes</taxon>
        <taxon>Micromonosporales</taxon>
        <taxon>Micromonosporaceae</taxon>
        <taxon>Actinocatenispora</taxon>
    </lineage>
</organism>
<dbReference type="GO" id="GO:0051864">
    <property type="term" value="F:histone H3K36 demethylase activity"/>
    <property type="evidence" value="ECO:0007669"/>
    <property type="project" value="TreeGrafter"/>
</dbReference>
<feature type="compositionally biased region" description="Low complexity" evidence="4">
    <location>
        <begin position="25"/>
        <end position="36"/>
    </location>
</feature>
<evidence type="ECO:0000256" key="4">
    <source>
        <dbReference type="SAM" id="MobiDB-lite"/>
    </source>
</evidence>
<dbReference type="SMART" id="SM00558">
    <property type="entry name" value="JmjC"/>
    <property type="match status" value="1"/>
</dbReference>
<reference evidence="6 7" key="1">
    <citation type="submission" date="2020-08" db="EMBL/GenBank/DDBJ databases">
        <title>Whole genome shotgun sequence of Actinocatenispora thailandica NBRC 105041.</title>
        <authorList>
            <person name="Komaki H."/>
            <person name="Tamura T."/>
        </authorList>
    </citation>
    <scope>NUCLEOTIDE SEQUENCE [LARGE SCALE GENOMIC DNA]</scope>
    <source>
        <strain evidence="6 7">NBRC 105041</strain>
    </source>
</reference>